<dbReference type="Gene3D" id="1.25.40.10">
    <property type="entry name" value="Tetratricopeptide repeat domain"/>
    <property type="match status" value="1"/>
</dbReference>
<dbReference type="PANTHER" id="PTHR41523">
    <property type="entry name" value="TWO-COMPONENT SYSTEM SENSOR PROTEIN"/>
    <property type="match status" value="1"/>
</dbReference>
<gene>
    <name evidence="10" type="ORF">GCM10011312_21530</name>
</gene>
<keyword evidence="6" id="KW-0418">Kinase</keyword>
<dbReference type="InterPro" id="IPR011990">
    <property type="entry name" value="TPR-like_helical_dom_sf"/>
</dbReference>
<dbReference type="Pfam" id="PF02518">
    <property type="entry name" value="HATPase_c"/>
    <property type="match status" value="1"/>
</dbReference>
<organism evidence="10 11">
    <name type="scientific">Planktosalinus lacus</name>
    <dbReference type="NCBI Taxonomy" id="1526573"/>
    <lineage>
        <taxon>Bacteria</taxon>
        <taxon>Pseudomonadati</taxon>
        <taxon>Bacteroidota</taxon>
        <taxon>Flavobacteriia</taxon>
        <taxon>Flavobacteriales</taxon>
        <taxon>Flavobacteriaceae</taxon>
        <taxon>Planktosalinus</taxon>
    </lineage>
</organism>
<protein>
    <recommendedName>
        <fullName evidence="2">histidine kinase</fullName>
        <ecNumber evidence="2">2.7.13.3</ecNumber>
    </recommendedName>
</protein>
<reference evidence="10" key="2">
    <citation type="submission" date="2020-09" db="EMBL/GenBank/DDBJ databases">
        <authorList>
            <person name="Sun Q."/>
            <person name="Zhou Y."/>
        </authorList>
    </citation>
    <scope>NUCLEOTIDE SEQUENCE</scope>
    <source>
        <strain evidence="10">CGMCC 1.12924</strain>
    </source>
</reference>
<dbReference type="SUPFAM" id="SSF48452">
    <property type="entry name" value="TPR-like"/>
    <property type="match status" value="1"/>
</dbReference>
<feature type="domain" description="Histidine kinase/HSP90-like ATPase" evidence="9">
    <location>
        <begin position="571"/>
        <end position="668"/>
    </location>
</feature>
<dbReference type="AlphaFoldDB" id="A0A8J2VCU5"/>
<evidence type="ECO:0000256" key="3">
    <source>
        <dbReference type="ARBA" id="ARBA00022553"/>
    </source>
</evidence>
<dbReference type="EC" id="2.7.13.3" evidence="2"/>
<evidence type="ECO:0000313" key="11">
    <source>
        <dbReference type="Proteomes" id="UP000652231"/>
    </source>
</evidence>
<dbReference type="GO" id="GO:0005524">
    <property type="term" value="F:ATP binding"/>
    <property type="evidence" value="ECO:0007669"/>
    <property type="project" value="UniProtKB-KW"/>
</dbReference>
<name>A0A8J2VCU5_9FLAO</name>
<keyword evidence="11" id="KW-1185">Reference proteome</keyword>
<keyword evidence="3" id="KW-0597">Phosphoprotein</keyword>
<comment type="catalytic activity">
    <reaction evidence="1">
        <text>ATP + protein L-histidine = ADP + protein N-phospho-L-histidine.</text>
        <dbReference type="EC" id="2.7.13.3"/>
    </reaction>
</comment>
<evidence type="ECO:0000256" key="8">
    <source>
        <dbReference type="SAM" id="Phobius"/>
    </source>
</evidence>
<proteinExistence type="predicted"/>
<dbReference type="InterPro" id="IPR011495">
    <property type="entry name" value="Sig_transdc_His_kin_sub2_dim/P"/>
</dbReference>
<dbReference type="Pfam" id="PF07568">
    <property type="entry name" value="HisKA_2"/>
    <property type="match status" value="1"/>
</dbReference>
<keyword evidence="4" id="KW-0808">Transferase</keyword>
<dbReference type="Gene3D" id="3.30.450.20">
    <property type="entry name" value="PAS domain"/>
    <property type="match status" value="1"/>
</dbReference>
<reference evidence="10" key="1">
    <citation type="journal article" date="2014" name="Int. J. Syst. Evol. Microbiol.">
        <title>Complete genome sequence of Corynebacterium casei LMG S-19264T (=DSM 44701T), isolated from a smear-ripened cheese.</title>
        <authorList>
            <consortium name="US DOE Joint Genome Institute (JGI-PGF)"/>
            <person name="Walter F."/>
            <person name="Albersmeier A."/>
            <person name="Kalinowski J."/>
            <person name="Ruckert C."/>
        </authorList>
    </citation>
    <scope>NUCLEOTIDE SEQUENCE</scope>
    <source>
        <strain evidence="10">CGMCC 1.12924</strain>
    </source>
</reference>
<accession>A0A8J2VCU5</accession>
<dbReference type="InterPro" id="IPR003594">
    <property type="entry name" value="HATPase_dom"/>
</dbReference>
<keyword evidence="8" id="KW-0472">Membrane</keyword>
<comment type="caution">
    <text evidence="10">The sequence shown here is derived from an EMBL/GenBank/DDBJ whole genome shotgun (WGS) entry which is preliminary data.</text>
</comment>
<evidence type="ECO:0000256" key="6">
    <source>
        <dbReference type="ARBA" id="ARBA00022777"/>
    </source>
</evidence>
<keyword evidence="5" id="KW-0547">Nucleotide-binding</keyword>
<sequence length="670" mass="76723">METINKRSNQSGKAMKHSLIKFLIGCTALLLYLGGFSQSNTLKSSSPKAALELSKTYTEKASWFTNMPQYNADSSLFYANKALDILDIKEPLHKTQIFSLQLKKMKNSNRVLSLSKQDSLTEIEWNKVKDFNKEKEDNSMLHFDYLTYWSDIKMAIGDRPAALDLFTKAISILETNKQPETQAKIDLHKGLFYSKYGLPEEKQLSIEKLHSSLQYYEKAGLDKYSTELYMIYAQLVFQHTGKNRDSTNFYYDRLKKLLEEYKKPMAHIWYNNMSSYDLTQQALADGEGVYGKKYEEARQNILQGMDIIETYGFQNTTFYPHFFSLIADVDYHTKNFNAALVNYKKAYELYQAMNDEYYSNALLKSMSDTYKEMGDYENALAYQDQYYTELLQVEKEKNERSLRENELQLGLNAQEKSLSQKQNQQTLLLILLGLSILTLALFYRNFRLKQTSNLKLALANKELNIKNNQNELLLKEIHHRVKNNLELVKSLISLQSAQMEDSATKDAMMASQNRVQSMGIIHQKLYQGENLGSIEMKDYFLNLGEGILDTFNTEDKIKIECAMDNLELDVDTAVPIGLIVNELLTNALKYAFPENRNGTIQISLSKSTPETLTLKVADNGVGKINGLSPKGTGFGSQLIQLLTQQLNGTMLEKVEKGTTVEFQFKIKTAA</sequence>
<dbReference type="PANTHER" id="PTHR41523:SF8">
    <property type="entry name" value="ETHYLENE RESPONSE SENSOR PROTEIN"/>
    <property type="match status" value="1"/>
</dbReference>
<dbReference type="Gene3D" id="3.30.565.10">
    <property type="entry name" value="Histidine kinase-like ATPase, C-terminal domain"/>
    <property type="match status" value="1"/>
</dbReference>
<dbReference type="SUPFAM" id="SSF55874">
    <property type="entry name" value="ATPase domain of HSP90 chaperone/DNA topoisomerase II/histidine kinase"/>
    <property type="match status" value="1"/>
</dbReference>
<dbReference type="EMBL" id="BMGK01000009">
    <property type="protein sequence ID" value="GGD97614.1"/>
    <property type="molecule type" value="Genomic_DNA"/>
</dbReference>
<dbReference type="Proteomes" id="UP000652231">
    <property type="component" value="Unassembled WGS sequence"/>
</dbReference>
<feature type="transmembrane region" description="Helical" evidence="8">
    <location>
        <begin position="427"/>
        <end position="446"/>
    </location>
</feature>
<evidence type="ECO:0000256" key="4">
    <source>
        <dbReference type="ARBA" id="ARBA00022679"/>
    </source>
</evidence>
<evidence type="ECO:0000256" key="7">
    <source>
        <dbReference type="ARBA" id="ARBA00022840"/>
    </source>
</evidence>
<evidence type="ECO:0000256" key="2">
    <source>
        <dbReference type="ARBA" id="ARBA00012438"/>
    </source>
</evidence>
<evidence type="ECO:0000259" key="9">
    <source>
        <dbReference type="SMART" id="SM00387"/>
    </source>
</evidence>
<evidence type="ECO:0000313" key="10">
    <source>
        <dbReference type="EMBL" id="GGD97614.1"/>
    </source>
</evidence>
<keyword evidence="8" id="KW-0812">Transmembrane</keyword>
<dbReference type="InterPro" id="IPR036890">
    <property type="entry name" value="HATPase_C_sf"/>
</dbReference>
<dbReference type="GO" id="GO:0004673">
    <property type="term" value="F:protein histidine kinase activity"/>
    <property type="evidence" value="ECO:0007669"/>
    <property type="project" value="UniProtKB-EC"/>
</dbReference>
<keyword evidence="8" id="KW-1133">Transmembrane helix</keyword>
<evidence type="ECO:0000256" key="5">
    <source>
        <dbReference type="ARBA" id="ARBA00022741"/>
    </source>
</evidence>
<keyword evidence="7" id="KW-0067">ATP-binding</keyword>
<dbReference type="SMART" id="SM00387">
    <property type="entry name" value="HATPase_c"/>
    <property type="match status" value="1"/>
</dbReference>
<evidence type="ECO:0000256" key="1">
    <source>
        <dbReference type="ARBA" id="ARBA00000085"/>
    </source>
</evidence>